<sequence>DTMASKENLREKYFTKEGLSAIENRINTLVKFCNEGSFPIKKMMYGFNSCSFESREECLQSIKELCIIIGASVKIETRDDGKGIKEGVIY</sequence>
<feature type="non-terminal residue" evidence="1">
    <location>
        <position position="1"/>
    </location>
</feature>
<reference evidence="1" key="1">
    <citation type="journal article" date="2014" name="Front. Microbiol.">
        <title>High frequency of phylogenetically diverse reductive dehalogenase-homologous genes in deep subseafloor sedimentary metagenomes.</title>
        <authorList>
            <person name="Kawai M."/>
            <person name="Futagami T."/>
            <person name="Toyoda A."/>
            <person name="Takaki Y."/>
            <person name="Nishi S."/>
            <person name="Hori S."/>
            <person name="Arai W."/>
            <person name="Tsubouchi T."/>
            <person name="Morono Y."/>
            <person name="Uchiyama I."/>
            <person name="Ito T."/>
            <person name="Fujiyama A."/>
            <person name="Inagaki F."/>
            <person name="Takami H."/>
        </authorList>
    </citation>
    <scope>NUCLEOTIDE SEQUENCE</scope>
    <source>
        <strain evidence="1">Expedition CK06-06</strain>
    </source>
</reference>
<proteinExistence type="predicted"/>
<accession>X0ZK72</accession>
<protein>
    <submittedName>
        <fullName evidence="1">Uncharacterized protein</fullName>
    </submittedName>
</protein>
<comment type="caution">
    <text evidence="1">The sequence shown here is derived from an EMBL/GenBank/DDBJ whole genome shotgun (WGS) entry which is preliminary data.</text>
</comment>
<dbReference type="AlphaFoldDB" id="X0ZK72"/>
<name>X0ZK72_9ZZZZ</name>
<gene>
    <name evidence="1" type="ORF">S01H4_17007</name>
</gene>
<evidence type="ECO:0000313" key="1">
    <source>
        <dbReference type="EMBL" id="GAG58457.1"/>
    </source>
</evidence>
<organism evidence="1">
    <name type="scientific">marine sediment metagenome</name>
    <dbReference type="NCBI Taxonomy" id="412755"/>
    <lineage>
        <taxon>unclassified sequences</taxon>
        <taxon>metagenomes</taxon>
        <taxon>ecological metagenomes</taxon>
    </lineage>
</organism>
<dbReference type="EMBL" id="BART01007473">
    <property type="protein sequence ID" value="GAG58457.1"/>
    <property type="molecule type" value="Genomic_DNA"/>
</dbReference>